<dbReference type="InterPro" id="IPR001089">
    <property type="entry name" value="Chemokine_CXC"/>
</dbReference>
<dbReference type="InterPro" id="IPR036048">
    <property type="entry name" value="Interleukin_8-like_sf"/>
</dbReference>
<gene>
    <name evidence="9" type="primary">LOC117367855</name>
</gene>
<dbReference type="InterPro" id="IPR018048">
    <property type="entry name" value="Chemokine_CXC_CS"/>
</dbReference>
<reference evidence="9" key="1">
    <citation type="submission" date="2025-08" db="UniProtKB">
        <authorList>
            <consortium name="RefSeq"/>
        </authorList>
    </citation>
    <scope>IDENTIFICATION</scope>
</reference>
<dbReference type="GO" id="GO:0008009">
    <property type="term" value="F:chemokine activity"/>
    <property type="evidence" value="ECO:0007669"/>
    <property type="project" value="InterPro"/>
</dbReference>
<dbReference type="GO" id="GO:0006952">
    <property type="term" value="P:defense response"/>
    <property type="evidence" value="ECO:0007669"/>
    <property type="project" value="InterPro"/>
</dbReference>
<name>A0A6P8SDM2_GEOSA</name>
<dbReference type="Proteomes" id="UP000515159">
    <property type="component" value="Chromosome 1"/>
</dbReference>
<keyword evidence="3 6" id="KW-0202">Cytokine</keyword>
<feature type="chain" id="PRO_5028523183" description="C-X-C motif chemokine" evidence="6">
    <location>
        <begin position="20"/>
        <end position="92"/>
    </location>
</feature>
<keyword evidence="6" id="KW-0145">Chemotaxis</keyword>
<evidence type="ECO:0000313" key="9">
    <source>
        <dbReference type="RefSeq" id="XP_033816785.1"/>
    </source>
</evidence>
<evidence type="ECO:0000256" key="5">
    <source>
        <dbReference type="ARBA" id="ARBA00023157"/>
    </source>
</evidence>
<organism evidence="8 9">
    <name type="scientific">Geotrypetes seraphini</name>
    <name type="common">Gaboon caecilian</name>
    <name type="synonym">Caecilia seraphini</name>
    <dbReference type="NCBI Taxonomy" id="260995"/>
    <lineage>
        <taxon>Eukaryota</taxon>
        <taxon>Metazoa</taxon>
        <taxon>Chordata</taxon>
        <taxon>Craniata</taxon>
        <taxon>Vertebrata</taxon>
        <taxon>Euteleostomi</taxon>
        <taxon>Amphibia</taxon>
        <taxon>Gymnophiona</taxon>
        <taxon>Geotrypetes</taxon>
    </lineage>
</organism>
<dbReference type="AlphaFoldDB" id="A0A6P8SDM2"/>
<feature type="signal peptide" evidence="6">
    <location>
        <begin position="1"/>
        <end position="19"/>
    </location>
</feature>
<dbReference type="Pfam" id="PF00048">
    <property type="entry name" value="IL8"/>
    <property type="match status" value="1"/>
</dbReference>
<dbReference type="PROSITE" id="PS00471">
    <property type="entry name" value="SMALL_CYTOKINES_CXC"/>
    <property type="match status" value="1"/>
</dbReference>
<evidence type="ECO:0000313" key="8">
    <source>
        <dbReference type="Proteomes" id="UP000515159"/>
    </source>
</evidence>
<feature type="domain" description="Chemokine interleukin-8-like" evidence="7">
    <location>
        <begin position="25"/>
        <end position="87"/>
    </location>
</feature>
<dbReference type="OrthoDB" id="9948647at2759"/>
<dbReference type="InterPro" id="IPR001811">
    <property type="entry name" value="Chemokine_IL8-like_dom"/>
</dbReference>
<keyword evidence="4 6" id="KW-0964">Secreted</keyword>
<evidence type="ECO:0000259" key="7">
    <source>
        <dbReference type="SMART" id="SM00199"/>
    </source>
</evidence>
<keyword evidence="6" id="KW-0732">Signal</keyword>
<dbReference type="SUPFAM" id="SSF54117">
    <property type="entry name" value="Interleukin 8-like chemokines"/>
    <property type="match status" value="1"/>
</dbReference>
<dbReference type="InParanoid" id="A0A6P8SDM2"/>
<dbReference type="InterPro" id="IPR033899">
    <property type="entry name" value="CXC_Chemokine_domain"/>
</dbReference>
<dbReference type="FunFam" id="2.40.50.40:FF:000004">
    <property type="entry name" value="C-X-C motif chemokine"/>
    <property type="match status" value="1"/>
</dbReference>
<evidence type="ECO:0000256" key="1">
    <source>
        <dbReference type="ARBA" id="ARBA00004613"/>
    </source>
</evidence>
<dbReference type="GeneID" id="117367855"/>
<comment type="similarity">
    <text evidence="2 6">Belongs to the intercrine alpha (chemokine CxC) family.</text>
</comment>
<evidence type="ECO:0000256" key="2">
    <source>
        <dbReference type="ARBA" id="ARBA00010665"/>
    </source>
</evidence>
<proteinExistence type="inferred from homology"/>
<evidence type="ECO:0000256" key="6">
    <source>
        <dbReference type="RuleBase" id="RU361149"/>
    </source>
</evidence>
<keyword evidence="5" id="KW-1015">Disulfide bond</keyword>
<protein>
    <recommendedName>
        <fullName evidence="6">C-X-C motif chemokine</fullName>
    </recommendedName>
</protein>
<dbReference type="GO" id="GO:0006955">
    <property type="term" value="P:immune response"/>
    <property type="evidence" value="ECO:0007669"/>
    <property type="project" value="InterPro"/>
</dbReference>
<comment type="subcellular location">
    <subcellularLocation>
        <location evidence="1 6">Secreted</location>
    </subcellularLocation>
</comment>
<dbReference type="FunCoup" id="A0A6P8SDM2">
    <property type="interactions" value="658"/>
</dbReference>
<sequence>MRGLFLLCLLLLSYEAIQGLFIGGKRRCLCLQRGSNFVKPKSIAKIEVFPRSSSCQNMEIIITLKPSGMQSCLNPKSVMGRKILAGVMKKRF</sequence>
<dbReference type="SMART" id="SM00199">
    <property type="entry name" value="SCY"/>
    <property type="match status" value="1"/>
</dbReference>
<dbReference type="PRINTS" id="PR00437">
    <property type="entry name" value="SMALLCYTKCXC"/>
</dbReference>
<evidence type="ECO:0000256" key="4">
    <source>
        <dbReference type="ARBA" id="ARBA00022525"/>
    </source>
</evidence>
<dbReference type="KEGG" id="gsh:117367855"/>
<dbReference type="Gene3D" id="2.40.50.40">
    <property type="match status" value="1"/>
</dbReference>
<dbReference type="CDD" id="cd00273">
    <property type="entry name" value="Chemokine_CXC"/>
    <property type="match status" value="1"/>
</dbReference>
<dbReference type="GO" id="GO:0005615">
    <property type="term" value="C:extracellular space"/>
    <property type="evidence" value="ECO:0007669"/>
    <property type="project" value="UniProtKB-UniRule"/>
</dbReference>
<evidence type="ECO:0000256" key="3">
    <source>
        <dbReference type="ARBA" id="ARBA00022514"/>
    </source>
</evidence>
<dbReference type="RefSeq" id="XP_033816785.1">
    <property type="nucleotide sequence ID" value="XM_033960894.1"/>
</dbReference>
<accession>A0A6P8SDM2</accession>
<keyword evidence="8" id="KW-1185">Reference proteome</keyword>